<proteinExistence type="predicted"/>
<protein>
    <submittedName>
        <fullName evidence="2">Uncharacterized protein</fullName>
    </submittedName>
</protein>
<comment type="caution">
    <text evidence="2">The sequence shown here is derived from an EMBL/GenBank/DDBJ whole genome shotgun (WGS) entry which is preliminary data.</text>
</comment>
<accession>A0A9N9LJU6</accession>
<evidence type="ECO:0000313" key="2">
    <source>
        <dbReference type="EMBL" id="CAG8973867.1"/>
    </source>
</evidence>
<evidence type="ECO:0000313" key="3">
    <source>
        <dbReference type="Proteomes" id="UP000701801"/>
    </source>
</evidence>
<dbReference type="Proteomes" id="UP000701801">
    <property type="component" value="Unassembled WGS sequence"/>
</dbReference>
<sequence>MTHSFITETKPPISPEELRYREPPDLATLKLLDVANIVFAILYAVPASLVGTMEEQRLLNLESGEFEKSAESKEISAVNEHNKSEDEVKTALDPRNRDCNQTTRKIYMWYIHFNLVYVVLWPILFYVRGLWGHERLAFVF</sequence>
<organism evidence="2 3">
    <name type="scientific">Hymenoscyphus albidus</name>
    <dbReference type="NCBI Taxonomy" id="595503"/>
    <lineage>
        <taxon>Eukaryota</taxon>
        <taxon>Fungi</taxon>
        <taxon>Dikarya</taxon>
        <taxon>Ascomycota</taxon>
        <taxon>Pezizomycotina</taxon>
        <taxon>Leotiomycetes</taxon>
        <taxon>Helotiales</taxon>
        <taxon>Helotiaceae</taxon>
        <taxon>Hymenoscyphus</taxon>
    </lineage>
</organism>
<name>A0A9N9LJU6_9HELO</name>
<keyword evidence="1" id="KW-0472">Membrane</keyword>
<gene>
    <name evidence="2" type="ORF">HYALB_00010450</name>
</gene>
<keyword evidence="1" id="KW-0812">Transmembrane</keyword>
<reference evidence="2" key="1">
    <citation type="submission" date="2021-07" db="EMBL/GenBank/DDBJ databases">
        <authorList>
            <person name="Durling M."/>
        </authorList>
    </citation>
    <scope>NUCLEOTIDE SEQUENCE</scope>
</reference>
<keyword evidence="3" id="KW-1185">Reference proteome</keyword>
<dbReference type="EMBL" id="CAJVRM010000082">
    <property type="protein sequence ID" value="CAG8973867.1"/>
    <property type="molecule type" value="Genomic_DNA"/>
</dbReference>
<keyword evidence="1" id="KW-1133">Transmembrane helix</keyword>
<evidence type="ECO:0000256" key="1">
    <source>
        <dbReference type="SAM" id="Phobius"/>
    </source>
</evidence>
<dbReference type="AlphaFoldDB" id="A0A9N9LJU6"/>
<feature type="transmembrane region" description="Helical" evidence="1">
    <location>
        <begin position="107"/>
        <end position="127"/>
    </location>
</feature>
<dbReference type="OrthoDB" id="10363259at2759"/>